<evidence type="ECO:0000256" key="1">
    <source>
        <dbReference type="SAM" id="MobiDB-lite"/>
    </source>
</evidence>
<dbReference type="Gene3D" id="3.40.50.1820">
    <property type="entry name" value="alpha/beta hydrolase"/>
    <property type="match status" value="1"/>
</dbReference>
<feature type="chain" id="PRO_5046088255" evidence="2">
    <location>
        <begin position="21"/>
        <end position="734"/>
    </location>
</feature>
<dbReference type="EMBL" id="JBIHSE010000002">
    <property type="protein sequence ID" value="MFH0273842.1"/>
    <property type="molecule type" value="Genomic_DNA"/>
</dbReference>
<dbReference type="SUPFAM" id="SSF103647">
    <property type="entry name" value="TSP type-3 repeat"/>
    <property type="match status" value="1"/>
</dbReference>
<dbReference type="InterPro" id="IPR012908">
    <property type="entry name" value="PGAP1-ab_dom-like"/>
</dbReference>
<dbReference type="SUPFAM" id="SSF53474">
    <property type="entry name" value="alpha/beta-Hydrolases"/>
    <property type="match status" value="1"/>
</dbReference>
<dbReference type="InterPro" id="IPR028974">
    <property type="entry name" value="TSP_type-3_rpt"/>
</dbReference>
<sequence>MAIYKWATLCSLLFVSGCGGGGDDSSSSASNSTTSTTYNDYSITAIDGYLVDATAWLDKEGVGPTQRSSLAAVTKSKGVATFKVPDDINAEDYTVFVHASSGQTFDEGLNRYVTSDFLMAAPAGTNVVTPFSTFVYFKVQSGLTTEQAIKQLAAELQVKPEHLLSDFVKNNDERMISIAEDLVRLNLLPDTGASFEQVLDNPTEAYESLSHYAQIQSDPNDFLHIVRNSKNEMEVDTDQDGTADSDDLDIDGDGISNDEDSYPYEFDDHTASRPTTLSLSAPLNEDINSGQWHYFKVETPEDILLNISLKGLSGDADLYVKQGSLPTKFDYDCRSNNSYKLDEKCLQRLKTGQVHFIAVSAEEDTSYQILARLDEIIVSKVTLLLHGLASSSETWQPLINDDSFYSGACQVLDLDSELISLPDVNKRGEYCFSLDFGGYDRDTILSSKGLDGKTCVSALGCNGDYSSFELLGKEVETTIGKIVDELGIDTEIVLIGHSRGGLAARAYLQNTASLNREHVKAMMTTGTPHQGSPLGRFYKYMDENCTPKSSFRQDNSVCEDSWEVIELLAGERKFWVFPIGQYVMDLMAPSVDFLSPESESIIALNRDVLALENTVLSQLSYSGTEFGILDTDVEVVGIYDLYDYGAWLKGDHPHPSTLRYIENGATRASLVGDGIVPVNSQKLSQVLAPYGRNVDFSLTNDGHNIVHIDQTKQVTDLFEMFQQVSESIGWGDKM</sequence>
<keyword evidence="2" id="KW-0732">Signal</keyword>
<dbReference type="RefSeq" id="WP_394632772.1">
    <property type="nucleotide sequence ID" value="NZ_JBIHSE010000002.1"/>
</dbReference>
<proteinExistence type="predicted"/>
<organism evidence="4 5">
    <name type="scientific">Vibrio jasicida</name>
    <dbReference type="NCBI Taxonomy" id="766224"/>
    <lineage>
        <taxon>Bacteria</taxon>
        <taxon>Pseudomonadati</taxon>
        <taxon>Pseudomonadota</taxon>
        <taxon>Gammaproteobacteria</taxon>
        <taxon>Vibrionales</taxon>
        <taxon>Vibrionaceae</taxon>
        <taxon>Vibrio</taxon>
    </lineage>
</organism>
<keyword evidence="5" id="KW-1185">Reference proteome</keyword>
<comment type="caution">
    <text evidence="4">The sequence shown here is derived from an EMBL/GenBank/DDBJ whole genome shotgun (WGS) entry which is preliminary data.</text>
</comment>
<feature type="signal peptide" evidence="2">
    <location>
        <begin position="1"/>
        <end position="20"/>
    </location>
</feature>
<gene>
    <name evidence="4" type="ORF">ACGRHZ_21455</name>
</gene>
<keyword evidence="4" id="KW-0378">Hydrolase</keyword>
<feature type="region of interest" description="Disordered" evidence="1">
    <location>
        <begin position="233"/>
        <end position="273"/>
    </location>
</feature>
<dbReference type="Pfam" id="PF07819">
    <property type="entry name" value="PGAP1"/>
    <property type="match status" value="1"/>
</dbReference>
<dbReference type="Proteomes" id="UP001607221">
    <property type="component" value="Unassembled WGS sequence"/>
</dbReference>
<feature type="domain" description="GPI inositol-deacylase PGAP1-like alpha/beta" evidence="3">
    <location>
        <begin position="487"/>
        <end position="542"/>
    </location>
</feature>
<reference evidence="4 5" key="1">
    <citation type="submission" date="2024-10" db="EMBL/GenBank/DDBJ databases">
        <authorList>
            <person name="Yibar A."/>
            <person name="Saticioglu I.B."/>
            <person name="Duman M."/>
            <person name="Ajmi N."/>
            <person name="Gurler F."/>
            <person name="Ay H."/>
            <person name="Onuk E."/>
            <person name="Guler S."/>
            <person name="Romalde J.L."/>
        </authorList>
    </citation>
    <scope>NUCLEOTIDE SEQUENCE [LARGE SCALE GENOMIC DNA]</scope>
    <source>
        <strain evidence="4 5">1-TCBS-A</strain>
    </source>
</reference>
<dbReference type="GO" id="GO:0016787">
    <property type="term" value="F:hydrolase activity"/>
    <property type="evidence" value="ECO:0007669"/>
    <property type="project" value="UniProtKB-KW"/>
</dbReference>
<evidence type="ECO:0000313" key="4">
    <source>
        <dbReference type="EMBL" id="MFH0273842.1"/>
    </source>
</evidence>
<dbReference type="PROSITE" id="PS51257">
    <property type="entry name" value="PROKAR_LIPOPROTEIN"/>
    <property type="match status" value="1"/>
</dbReference>
<protein>
    <submittedName>
        <fullName evidence="4">Alpha/beta fold hydrolase</fullName>
    </submittedName>
</protein>
<evidence type="ECO:0000256" key="2">
    <source>
        <dbReference type="SAM" id="SignalP"/>
    </source>
</evidence>
<evidence type="ECO:0000259" key="3">
    <source>
        <dbReference type="Pfam" id="PF07819"/>
    </source>
</evidence>
<name>A0ABW7JC66_9VIBR</name>
<accession>A0ABW7JC66</accession>
<feature type="compositionally biased region" description="Acidic residues" evidence="1">
    <location>
        <begin position="234"/>
        <end position="262"/>
    </location>
</feature>
<dbReference type="InterPro" id="IPR029058">
    <property type="entry name" value="AB_hydrolase_fold"/>
</dbReference>
<evidence type="ECO:0000313" key="5">
    <source>
        <dbReference type="Proteomes" id="UP001607221"/>
    </source>
</evidence>
<dbReference type="Gene3D" id="2.60.120.380">
    <property type="match status" value="1"/>
</dbReference>